<sequence>AGAARACYESALGYVRSRVQFGRPVAGFQLTQRKLADMLVDVNHATMTALRIGRLKDEGLAHHSHISFGKFANVRAAQRVAALARGMHGASGITLEYPVMRHMANLESVSTYEGTEEVHALTLGQTLTGIPAFR</sequence>
<comment type="caution">
    <text evidence="5">The sequence shown here is derived from an EMBL/GenBank/DDBJ whole genome shotgun (WGS) entry which is preliminary data.</text>
</comment>
<dbReference type="Pfam" id="PF00441">
    <property type="entry name" value="Acyl-CoA_dh_1"/>
    <property type="match status" value="1"/>
</dbReference>
<dbReference type="Gene3D" id="1.20.140.10">
    <property type="entry name" value="Butyryl-CoA Dehydrogenase, subunit A, domain 3"/>
    <property type="match status" value="1"/>
</dbReference>
<feature type="non-terminal residue" evidence="5">
    <location>
        <position position="1"/>
    </location>
</feature>
<gene>
    <name evidence="5" type="ORF">ACFQ08_42485</name>
</gene>
<feature type="domain" description="Acyl-CoA dehydrogenase/oxidase C-terminal" evidence="4">
    <location>
        <begin position="1"/>
        <end position="126"/>
    </location>
</feature>
<evidence type="ECO:0000313" key="6">
    <source>
        <dbReference type="Proteomes" id="UP001597024"/>
    </source>
</evidence>
<keyword evidence="6" id="KW-1185">Reference proteome</keyword>
<evidence type="ECO:0000256" key="1">
    <source>
        <dbReference type="ARBA" id="ARBA00022630"/>
    </source>
</evidence>
<dbReference type="SUPFAM" id="SSF47203">
    <property type="entry name" value="Acyl-CoA dehydrogenase C-terminal domain-like"/>
    <property type="match status" value="1"/>
</dbReference>
<dbReference type="PANTHER" id="PTHR42807:SF1">
    <property type="entry name" value="GLUTARYL-COA DEHYDROGENASE, MITOCHONDRIAL"/>
    <property type="match status" value="1"/>
</dbReference>
<proteinExistence type="predicted"/>
<keyword evidence="3" id="KW-0560">Oxidoreductase</keyword>
<evidence type="ECO:0000256" key="3">
    <source>
        <dbReference type="ARBA" id="ARBA00023002"/>
    </source>
</evidence>
<evidence type="ECO:0000313" key="5">
    <source>
        <dbReference type="EMBL" id="MFD0891257.1"/>
    </source>
</evidence>
<dbReference type="InterPro" id="IPR052033">
    <property type="entry name" value="Glutaryl-CoA_DH_mitochondrial"/>
</dbReference>
<dbReference type="EMBL" id="JBHTHX010003031">
    <property type="protein sequence ID" value="MFD0891257.1"/>
    <property type="molecule type" value="Genomic_DNA"/>
</dbReference>
<dbReference type="InterPro" id="IPR036250">
    <property type="entry name" value="AcylCo_DH-like_C"/>
</dbReference>
<keyword evidence="1" id="KW-0285">Flavoprotein</keyword>
<dbReference type="Proteomes" id="UP001597024">
    <property type="component" value="Unassembled WGS sequence"/>
</dbReference>
<keyword evidence="2" id="KW-0809">Transit peptide</keyword>
<organism evidence="5 6">
    <name type="scientific">Streptosporangium algeriense</name>
    <dbReference type="NCBI Taxonomy" id="1682748"/>
    <lineage>
        <taxon>Bacteria</taxon>
        <taxon>Bacillati</taxon>
        <taxon>Actinomycetota</taxon>
        <taxon>Actinomycetes</taxon>
        <taxon>Streptosporangiales</taxon>
        <taxon>Streptosporangiaceae</taxon>
        <taxon>Streptosporangium</taxon>
    </lineage>
</organism>
<reference evidence="6" key="1">
    <citation type="journal article" date="2019" name="Int. J. Syst. Evol. Microbiol.">
        <title>The Global Catalogue of Microorganisms (GCM) 10K type strain sequencing project: providing services to taxonomists for standard genome sequencing and annotation.</title>
        <authorList>
            <consortium name="The Broad Institute Genomics Platform"/>
            <consortium name="The Broad Institute Genome Sequencing Center for Infectious Disease"/>
            <person name="Wu L."/>
            <person name="Ma J."/>
        </authorList>
    </citation>
    <scope>NUCLEOTIDE SEQUENCE [LARGE SCALE GENOMIC DNA]</scope>
    <source>
        <strain evidence="6">CCUG 62974</strain>
    </source>
</reference>
<evidence type="ECO:0000259" key="4">
    <source>
        <dbReference type="Pfam" id="PF00441"/>
    </source>
</evidence>
<accession>A0ABW3E6Z6</accession>
<name>A0ABW3E6Z6_9ACTN</name>
<protein>
    <submittedName>
        <fullName evidence="5">Acyl-CoA dehydrogenase family protein</fullName>
    </submittedName>
</protein>
<dbReference type="PANTHER" id="PTHR42807">
    <property type="entry name" value="GLUTARYL-COA DEHYDROGENASE, MITOCHONDRIAL"/>
    <property type="match status" value="1"/>
</dbReference>
<evidence type="ECO:0000256" key="2">
    <source>
        <dbReference type="ARBA" id="ARBA00022946"/>
    </source>
</evidence>
<dbReference type="InterPro" id="IPR009075">
    <property type="entry name" value="AcylCo_DH/oxidase_C"/>
</dbReference>